<evidence type="ECO:0000313" key="2">
    <source>
        <dbReference type="Proteomes" id="UP000634136"/>
    </source>
</evidence>
<gene>
    <name evidence="1" type="ORF">G2W53_019821</name>
</gene>
<dbReference type="AlphaFoldDB" id="A0A834TWR7"/>
<proteinExistence type="predicted"/>
<accession>A0A834TWR7</accession>
<comment type="caution">
    <text evidence="1">The sequence shown here is derived from an EMBL/GenBank/DDBJ whole genome shotgun (WGS) entry which is preliminary data.</text>
</comment>
<name>A0A834TWR7_9FABA</name>
<reference evidence="1" key="1">
    <citation type="submission" date="2020-09" db="EMBL/GenBank/DDBJ databases">
        <title>Genome-Enabled Discovery of Anthraquinone Biosynthesis in Senna tora.</title>
        <authorList>
            <person name="Kang S.-H."/>
            <person name="Pandey R.P."/>
            <person name="Lee C.-M."/>
            <person name="Sim J.-S."/>
            <person name="Jeong J.-T."/>
            <person name="Choi B.-S."/>
            <person name="Jung M."/>
            <person name="Ginzburg D."/>
            <person name="Zhao K."/>
            <person name="Won S.Y."/>
            <person name="Oh T.-J."/>
            <person name="Yu Y."/>
            <person name="Kim N.-H."/>
            <person name="Lee O.R."/>
            <person name="Lee T.-H."/>
            <person name="Bashyal P."/>
            <person name="Kim T.-S."/>
            <person name="Lee W.-H."/>
            <person name="Kawkins C."/>
            <person name="Kim C.-K."/>
            <person name="Kim J.S."/>
            <person name="Ahn B.O."/>
            <person name="Rhee S.Y."/>
            <person name="Sohng J.K."/>
        </authorList>
    </citation>
    <scope>NUCLEOTIDE SEQUENCE</scope>
    <source>
        <tissue evidence="1">Leaf</tissue>
    </source>
</reference>
<dbReference type="EMBL" id="JAAIUW010000006">
    <property type="protein sequence ID" value="KAF7828657.1"/>
    <property type="molecule type" value="Genomic_DNA"/>
</dbReference>
<organism evidence="1 2">
    <name type="scientific">Senna tora</name>
    <dbReference type="NCBI Taxonomy" id="362788"/>
    <lineage>
        <taxon>Eukaryota</taxon>
        <taxon>Viridiplantae</taxon>
        <taxon>Streptophyta</taxon>
        <taxon>Embryophyta</taxon>
        <taxon>Tracheophyta</taxon>
        <taxon>Spermatophyta</taxon>
        <taxon>Magnoliopsida</taxon>
        <taxon>eudicotyledons</taxon>
        <taxon>Gunneridae</taxon>
        <taxon>Pentapetalae</taxon>
        <taxon>rosids</taxon>
        <taxon>fabids</taxon>
        <taxon>Fabales</taxon>
        <taxon>Fabaceae</taxon>
        <taxon>Caesalpinioideae</taxon>
        <taxon>Cassia clade</taxon>
        <taxon>Senna</taxon>
    </lineage>
</organism>
<protein>
    <submittedName>
        <fullName evidence="1">Uncharacterized protein</fullName>
    </submittedName>
</protein>
<evidence type="ECO:0000313" key="1">
    <source>
        <dbReference type="EMBL" id="KAF7828657.1"/>
    </source>
</evidence>
<dbReference type="Proteomes" id="UP000634136">
    <property type="component" value="Unassembled WGS sequence"/>
</dbReference>
<keyword evidence="2" id="KW-1185">Reference proteome</keyword>
<sequence length="30" mass="3428">MAVMMWSCPFHLQHSLPQTTAKRPENSGLE</sequence>